<proteinExistence type="predicted"/>
<dbReference type="InterPro" id="IPR016431">
    <property type="entry name" value="Pyrv-formate_lyase-activ_prd"/>
</dbReference>
<keyword evidence="1" id="KW-0004">4Fe-4S</keyword>
<dbReference type="Proteomes" id="UP000178943">
    <property type="component" value="Unassembled WGS sequence"/>
</dbReference>
<dbReference type="SFLD" id="SFLDS00029">
    <property type="entry name" value="Radical_SAM"/>
    <property type="match status" value="1"/>
</dbReference>
<dbReference type="Pfam" id="PF04055">
    <property type="entry name" value="Radical_SAM"/>
    <property type="match status" value="1"/>
</dbReference>
<keyword evidence="5 6" id="KW-0411">Iron-sulfur</keyword>
<dbReference type="CDD" id="cd01335">
    <property type="entry name" value="Radical_SAM"/>
    <property type="match status" value="1"/>
</dbReference>
<dbReference type="SUPFAM" id="SSF102114">
    <property type="entry name" value="Radical SAM enzymes"/>
    <property type="match status" value="1"/>
</dbReference>
<evidence type="ECO:0000313" key="9">
    <source>
        <dbReference type="Proteomes" id="UP000178943"/>
    </source>
</evidence>
<feature type="binding site" evidence="6">
    <location>
        <position position="78"/>
    </location>
    <ligand>
        <name>[4Fe-4S] cluster</name>
        <dbReference type="ChEBI" id="CHEBI:49883"/>
        <note>4Fe-4S-S-AdoMet</note>
    </ligand>
</feature>
<dbReference type="AlphaFoldDB" id="A0A1F5VVN4"/>
<dbReference type="PANTHER" id="PTHR30352">
    <property type="entry name" value="PYRUVATE FORMATE-LYASE-ACTIVATING ENZYME"/>
    <property type="match status" value="1"/>
</dbReference>
<comment type="caution">
    <text evidence="8">The sequence shown here is derived from an EMBL/GenBank/DDBJ whole genome shotgun (WGS) entry which is preliminary data.</text>
</comment>
<protein>
    <submittedName>
        <fullName evidence="8">AmmeMemoRadiSam system radical SAM enzyme</fullName>
    </submittedName>
</protein>
<dbReference type="NCBIfam" id="TIGR04337">
    <property type="entry name" value="AmmeMemoSam_rS"/>
    <property type="match status" value="1"/>
</dbReference>
<accession>A0A1F5VVN4</accession>
<organism evidence="8 9">
    <name type="scientific">Candidatus Fischerbacteria bacterium RBG_13_37_8</name>
    <dbReference type="NCBI Taxonomy" id="1817863"/>
    <lineage>
        <taxon>Bacteria</taxon>
        <taxon>Candidatus Fischeribacteriota</taxon>
    </lineage>
</organism>
<keyword evidence="3 6" id="KW-0479">Metal-binding</keyword>
<dbReference type="PROSITE" id="PS51918">
    <property type="entry name" value="RADICAL_SAM"/>
    <property type="match status" value="1"/>
</dbReference>
<keyword evidence="4 6" id="KW-0408">Iron</keyword>
<dbReference type="EMBL" id="MFGW01000061">
    <property type="protein sequence ID" value="OGF67363.1"/>
    <property type="molecule type" value="Genomic_DNA"/>
</dbReference>
<dbReference type="InterPro" id="IPR013785">
    <property type="entry name" value="Aldolase_TIM"/>
</dbReference>
<feature type="binding site" evidence="6">
    <location>
        <position position="82"/>
    </location>
    <ligand>
        <name>[4Fe-4S] cluster</name>
        <dbReference type="ChEBI" id="CHEBI:49883"/>
        <note>4Fe-4S-S-AdoMet</note>
    </ligand>
</feature>
<feature type="domain" description="Radical SAM core" evidence="7">
    <location>
        <begin position="63"/>
        <end position="277"/>
    </location>
</feature>
<sequence>MYYKKLDAKKVECELCPQECKVADLERGTCGVRENHGGTYYTLVHSRPCSIHVDPIEKKPLFHYLPGTQALSIATAGCNIECKFCQNWEISQFRPEQIKSVYLPPERLAQLAKNNYCPTISYTYTEPVVFYEYVYDTAVEAKKLQVGNVIISNGYIKEKPLVELLKHLSGVKIDFKAFTEKFYVEACRGHLQPVLDTLITLQKSGIWFELVVLIIPTLNDTEKEYRDMTKWIYKNLGGDVPVHFTRFHPMYKLLNLPSTPVTTLETSRKIAQEEGLNYVYIGNVPGHEGEHTYCPKCQKIVIKRIGFQILEMNLKNGKCKFCEQVIPGVWQ</sequence>
<feature type="binding site" evidence="6">
    <location>
        <position position="85"/>
    </location>
    <ligand>
        <name>[4Fe-4S] cluster</name>
        <dbReference type="ChEBI" id="CHEBI:49883"/>
        <note>4Fe-4S-S-AdoMet</note>
    </ligand>
</feature>
<evidence type="ECO:0000256" key="6">
    <source>
        <dbReference type="PIRSR" id="PIRSR004869-50"/>
    </source>
</evidence>
<dbReference type="SFLD" id="SFLDG01101">
    <property type="entry name" value="Uncharacterised_Radical_SAM_Su"/>
    <property type="match status" value="1"/>
</dbReference>
<dbReference type="PIRSF" id="PIRSF004869">
    <property type="entry name" value="PflX_prd"/>
    <property type="match status" value="1"/>
</dbReference>
<dbReference type="PANTHER" id="PTHR30352:SF5">
    <property type="entry name" value="PYRUVATE FORMATE-LYASE 1-ACTIVATING ENZYME"/>
    <property type="match status" value="1"/>
</dbReference>
<evidence type="ECO:0000256" key="4">
    <source>
        <dbReference type="ARBA" id="ARBA00023004"/>
    </source>
</evidence>
<comment type="cofactor">
    <cofactor evidence="6">
        <name>[4Fe-4S] cluster</name>
        <dbReference type="ChEBI" id="CHEBI:49883"/>
    </cofactor>
    <text evidence="6">Binds 1 [4Fe-4S] cluster. The cluster is coordinated with 3 cysteines and an exchangeable S-adenosyl-L-methionine.</text>
</comment>
<evidence type="ECO:0000256" key="1">
    <source>
        <dbReference type="ARBA" id="ARBA00022485"/>
    </source>
</evidence>
<reference evidence="8 9" key="1">
    <citation type="journal article" date="2016" name="Nat. Commun.">
        <title>Thousands of microbial genomes shed light on interconnected biogeochemical processes in an aquifer system.</title>
        <authorList>
            <person name="Anantharaman K."/>
            <person name="Brown C.T."/>
            <person name="Hug L.A."/>
            <person name="Sharon I."/>
            <person name="Castelle C.J."/>
            <person name="Probst A.J."/>
            <person name="Thomas B.C."/>
            <person name="Singh A."/>
            <person name="Wilkins M.J."/>
            <person name="Karaoz U."/>
            <person name="Brodie E.L."/>
            <person name="Williams K.H."/>
            <person name="Hubbard S.S."/>
            <person name="Banfield J.F."/>
        </authorList>
    </citation>
    <scope>NUCLEOTIDE SEQUENCE [LARGE SCALE GENOMIC DNA]</scope>
</reference>
<dbReference type="InterPro" id="IPR027596">
    <property type="entry name" value="AmmeMemoSam_rS"/>
</dbReference>
<evidence type="ECO:0000256" key="2">
    <source>
        <dbReference type="ARBA" id="ARBA00022691"/>
    </source>
</evidence>
<dbReference type="GO" id="GO:0003824">
    <property type="term" value="F:catalytic activity"/>
    <property type="evidence" value="ECO:0007669"/>
    <property type="project" value="InterPro"/>
</dbReference>
<dbReference type="GO" id="GO:0051539">
    <property type="term" value="F:4 iron, 4 sulfur cluster binding"/>
    <property type="evidence" value="ECO:0007669"/>
    <property type="project" value="UniProtKB-KW"/>
</dbReference>
<evidence type="ECO:0000256" key="5">
    <source>
        <dbReference type="ARBA" id="ARBA00023014"/>
    </source>
</evidence>
<dbReference type="Gene3D" id="3.20.20.70">
    <property type="entry name" value="Aldolase class I"/>
    <property type="match status" value="1"/>
</dbReference>
<gene>
    <name evidence="8" type="ORF">A2Y62_06215</name>
</gene>
<evidence type="ECO:0000259" key="7">
    <source>
        <dbReference type="PROSITE" id="PS51918"/>
    </source>
</evidence>
<name>A0A1F5VVN4_9BACT</name>
<keyword evidence="2 6" id="KW-0949">S-adenosyl-L-methionine</keyword>
<evidence type="ECO:0000256" key="3">
    <source>
        <dbReference type="ARBA" id="ARBA00022723"/>
    </source>
</evidence>
<dbReference type="GO" id="GO:0046872">
    <property type="term" value="F:metal ion binding"/>
    <property type="evidence" value="ECO:0007669"/>
    <property type="project" value="UniProtKB-KW"/>
</dbReference>
<dbReference type="STRING" id="1817863.A2Y62_06215"/>
<dbReference type="InterPro" id="IPR007197">
    <property type="entry name" value="rSAM"/>
</dbReference>
<dbReference type="InterPro" id="IPR034457">
    <property type="entry name" value="Organic_radical-activating"/>
</dbReference>
<evidence type="ECO:0000313" key="8">
    <source>
        <dbReference type="EMBL" id="OGF67363.1"/>
    </source>
</evidence>
<dbReference type="InterPro" id="IPR058240">
    <property type="entry name" value="rSAM_sf"/>
</dbReference>